<name>A0A4W5KZ89_9TELE</name>
<proteinExistence type="predicted"/>
<accession>A0A4W5KZ89</accession>
<sequence>DLYPSILLSRLCIKPFRDHTEQQHIAAQQETALQDAHAHSSVLPQLEPPSPAE</sequence>
<reference evidence="2" key="3">
    <citation type="submission" date="2025-09" db="UniProtKB">
        <authorList>
            <consortium name="Ensembl"/>
        </authorList>
    </citation>
    <scope>IDENTIFICATION</scope>
</reference>
<protein>
    <submittedName>
        <fullName evidence="2">Uncharacterized protein</fullName>
    </submittedName>
</protein>
<feature type="compositionally biased region" description="Polar residues" evidence="1">
    <location>
        <begin position="23"/>
        <end position="32"/>
    </location>
</feature>
<reference evidence="2" key="2">
    <citation type="submission" date="2025-08" db="UniProtKB">
        <authorList>
            <consortium name="Ensembl"/>
        </authorList>
    </citation>
    <scope>IDENTIFICATION</scope>
</reference>
<feature type="region of interest" description="Disordered" evidence="1">
    <location>
        <begin position="23"/>
        <end position="53"/>
    </location>
</feature>
<organism evidence="2 3">
    <name type="scientific">Hucho hucho</name>
    <name type="common">huchen</name>
    <dbReference type="NCBI Taxonomy" id="62062"/>
    <lineage>
        <taxon>Eukaryota</taxon>
        <taxon>Metazoa</taxon>
        <taxon>Chordata</taxon>
        <taxon>Craniata</taxon>
        <taxon>Vertebrata</taxon>
        <taxon>Euteleostomi</taxon>
        <taxon>Actinopterygii</taxon>
        <taxon>Neopterygii</taxon>
        <taxon>Teleostei</taxon>
        <taxon>Protacanthopterygii</taxon>
        <taxon>Salmoniformes</taxon>
        <taxon>Salmonidae</taxon>
        <taxon>Salmoninae</taxon>
        <taxon>Hucho</taxon>
    </lineage>
</organism>
<dbReference type="Proteomes" id="UP000314982">
    <property type="component" value="Unassembled WGS sequence"/>
</dbReference>
<evidence type="ECO:0000313" key="3">
    <source>
        <dbReference type="Proteomes" id="UP000314982"/>
    </source>
</evidence>
<evidence type="ECO:0000256" key="1">
    <source>
        <dbReference type="SAM" id="MobiDB-lite"/>
    </source>
</evidence>
<keyword evidence="3" id="KW-1185">Reference proteome</keyword>
<reference evidence="3" key="1">
    <citation type="submission" date="2018-06" db="EMBL/GenBank/DDBJ databases">
        <title>Genome assembly of Danube salmon.</title>
        <authorList>
            <person name="Macqueen D.J."/>
            <person name="Gundappa M.K."/>
        </authorList>
    </citation>
    <scope>NUCLEOTIDE SEQUENCE [LARGE SCALE GENOMIC DNA]</scope>
</reference>
<evidence type="ECO:0000313" key="2">
    <source>
        <dbReference type="Ensembl" id="ENSHHUP00000022272.1"/>
    </source>
</evidence>
<dbReference type="AlphaFoldDB" id="A0A4W5KZ89"/>
<dbReference type="Ensembl" id="ENSHHUT00000023112.1">
    <property type="protein sequence ID" value="ENSHHUP00000022272.1"/>
    <property type="gene ID" value="ENSHHUG00000013948.1"/>
</dbReference>